<keyword evidence="3" id="KW-0597">Phosphoprotein</keyword>
<dbReference type="SUPFAM" id="SSF48334">
    <property type="entry name" value="DNA repair protein MutS, domain III"/>
    <property type="match status" value="1"/>
</dbReference>
<dbReference type="GO" id="GO:0034499">
    <property type="term" value="P:late endosome to Golgi transport"/>
    <property type="evidence" value="ECO:0007669"/>
    <property type="project" value="TreeGrafter"/>
</dbReference>
<accession>Q4RCY4</accession>
<gene>
    <name evidence="7" type="ORF">GSTENG00039003001</name>
</gene>
<evidence type="ECO:0000256" key="1">
    <source>
        <dbReference type="ARBA" id="ARBA00004496"/>
    </source>
</evidence>
<dbReference type="HOGENOM" id="CLU_273494_0_0_1"/>
<evidence type="ECO:0000313" key="7">
    <source>
        <dbReference type="EMBL" id="CAG13748.1"/>
    </source>
</evidence>
<dbReference type="AlphaFoldDB" id="Q4RCY4"/>
<keyword evidence="2" id="KW-0963">Cytoplasm</keyword>
<dbReference type="InterPro" id="IPR051841">
    <property type="entry name" value="MT-Golgi_org_protein"/>
</dbReference>
<feature type="non-terminal residue" evidence="7">
    <location>
        <position position="294"/>
    </location>
</feature>
<dbReference type="GO" id="GO:0005794">
    <property type="term" value="C:Golgi apparatus"/>
    <property type="evidence" value="ECO:0007669"/>
    <property type="project" value="TreeGrafter"/>
</dbReference>
<dbReference type="EMBL" id="CAAE01017815">
    <property type="protein sequence ID" value="CAG13748.1"/>
    <property type="molecule type" value="Genomic_DNA"/>
</dbReference>
<evidence type="ECO:0000256" key="6">
    <source>
        <dbReference type="SAM" id="MobiDB-lite"/>
    </source>
</evidence>
<reference evidence="7" key="1">
    <citation type="journal article" date="2004" name="Nature">
        <title>Genome duplication in the teleost fish Tetraodon nigroviridis reveals the early vertebrate proto-karyotype.</title>
        <authorList>
            <person name="Jaillon O."/>
            <person name="Aury J.-M."/>
            <person name="Brunet F."/>
            <person name="Petit J.-L."/>
            <person name="Stange-Thomann N."/>
            <person name="Mauceli E."/>
            <person name="Bouneau L."/>
            <person name="Fischer C."/>
            <person name="Ozouf-Costaz C."/>
            <person name="Bernot A."/>
            <person name="Nicaud S."/>
            <person name="Jaffe D."/>
            <person name="Fisher S."/>
            <person name="Lutfalla G."/>
            <person name="Dossat C."/>
            <person name="Segurens B."/>
            <person name="Dasilva C."/>
            <person name="Salanoubat M."/>
            <person name="Levy M."/>
            <person name="Boudet N."/>
            <person name="Castellano S."/>
            <person name="Anthouard V."/>
            <person name="Jubin C."/>
            <person name="Castelli V."/>
            <person name="Katinka M."/>
            <person name="Vacherie B."/>
            <person name="Biemont C."/>
            <person name="Skalli Z."/>
            <person name="Cattolico L."/>
            <person name="Poulain J."/>
            <person name="De Berardinis V."/>
            <person name="Cruaud C."/>
            <person name="Duprat S."/>
            <person name="Brottier P."/>
            <person name="Coutanceau J.-P."/>
            <person name="Gouzy J."/>
            <person name="Parra G."/>
            <person name="Lardier G."/>
            <person name="Chapple C."/>
            <person name="McKernan K.J."/>
            <person name="McEwan P."/>
            <person name="Bosak S."/>
            <person name="Kellis M."/>
            <person name="Volff J.-N."/>
            <person name="Guigo R."/>
            <person name="Zody M.C."/>
            <person name="Mesirov J."/>
            <person name="Lindblad-Toh K."/>
            <person name="Birren B."/>
            <person name="Nusbaum C."/>
            <person name="Kahn D."/>
            <person name="Robinson-Rechavi M."/>
            <person name="Laudet V."/>
            <person name="Schachter V."/>
            <person name="Quetier F."/>
            <person name="Saurin W."/>
            <person name="Scarpelli C."/>
            <person name="Wincker P."/>
            <person name="Lander E.S."/>
            <person name="Weissenbach J."/>
            <person name="Roest Crollius H."/>
        </authorList>
    </citation>
    <scope>NUCLEOTIDE SEQUENCE [LARGE SCALE GENOMIC DNA]</scope>
</reference>
<feature type="coiled-coil region" evidence="5">
    <location>
        <begin position="6"/>
        <end position="44"/>
    </location>
</feature>
<organism evidence="7">
    <name type="scientific">Tetraodon nigroviridis</name>
    <name type="common">Spotted green pufferfish</name>
    <name type="synonym">Chelonodon nigroviridis</name>
    <dbReference type="NCBI Taxonomy" id="99883"/>
    <lineage>
        <taxon>Eukaryota</taxon>
        <taxon>Metazoa</taxon>
        <taxon>Chordata</taxon>
        <taxon>Craniata</taxon>
        <taxon>Vertebrata</taxon>
        <taxon>Euteleostomi</taxon>
        <taxon>Actinopterygii</taxon>
        <taxon>Neopterygii</taxon>
        <taxon>Teleostei</taxon>
        <taxon>Neoteleostei</taxon>
        <taxon>Acanthomorphata</taxon>
        <taxon>Eupercaria</taxon>
        <taxon>Tetraodontiformes</taxon>
        <taxon>Tetradontoidea</taxon>
        <taxon>Tetraodontidae</taxon>
        <taxon>Tetraodon</taxon>
    </lineage>
</organism>
<protein>
    <submittedName>
        <fullName evidence="7">(spotted green pufferfish) hypothetical protein</fullName>
    </submittedName>
</protein>
<reference evidence="7" key="2">
    <citation type="submission" date="2004-02" db="EMBL/GenBank/DDBJ databases">
        <authorList>
            <consortium name="Genoscope"/>
            <consortium name="Whitehead Institute Centre for Genome Research"/>
        </authorList>
    </citation>
    <scope>NUCLEOTIDE SEQUENCE</scope>
</reference>
<evidence type="ECO:0000256" key="3">
    <source>
        <dbReference type="ARBA" id="ARBA00022553"/>
    </source>
</evidence>
<evidence type="ECO:0000256" key="2">
    <source>
        <dbReference type="ARBA" id="ARBA00022490"/>
    </source>
</evidence>
<comment type="caution">
    <text evidence="7">The sequence shown here is derived from an EMBL/GenBank/DDBJ whole genome shotgun (WGS) entry which is preliminary data.</text>
</comment>
<keyword evidence="4 5" id="KW-0175">Coiled coil</keyword>
<feature type="compositionally biased region" description="Basic and acidic residues" evidence="6">
    <location>
        <begin position="62"/>
        <end position="75"/>
    </location>
</feature>
<name>Q4RCY4_TETNG</name>
<dbReference type="KEGG" id="tng:GSTEN00039003G001"/>
<dbReference type="PANTHER" id="PTHR18902">
    <property type="entry name" value="NUCLEAR MITOTIC APPARATUS PROTEIN 1-RELATED"/>
    <property type="match status" value="1"/>
</dbReference>
<feature type="coiled-coil region" evidence="5">
    <location>
        <begin position="97"/>
        <end position="181"/>
    </location>
</feature>
<feature type="region of interest" description="Disordered" evidence="6">
    <location>
        <begin position="273"/>
        <end position="294"/>
    </location>
</feature>
<dbReference type="OrthoDB" id="1926336at2759"/>
<dbReference type="PANTHER" id="PTHR18902:SF25">
    <property type="entry name" value="GRIP AND COILED-COIL DOMAIN-CONTAINING PROTEIN 2"/>
    <property type="match status" value="1"/>
</dbReference>
<evidence type="ECO:0000256" key="5">
    <source>
        <dbReference type="SAM" id="Coils"/>
    </source>
</evidence>
<evidence type="ECO:0000256" key="4">
    <source>
        <dbReference type="ARBA" id="ARBA00023054"/>
    </source>
</evidence>
<dbReference type="InterPro" id="IPR036187">
    <property type="entry name" value="DNA_mismatch_repair_MutS_sf"/>
</dbReference>
<feature type="region of interest" description="Disordered" evidence="6">
    <location>
        <begin position="61"/>
        <end position="80"/>
    </location>
</feature>
<comment type="subcellular location">
    <subcellularLocation>
        <location evidence="1">Cytoplasm</location>
    </subcellularLocation>
</comment>
<sequence length="294" mass="33943">MLQDELTLLTNVKAELEAELERTKEEFQVEREELEFKIDELHMARESLSHDKAIATETELQGEVRQHSETLKDQDGNLQNKSSESALLYGDRNHLTVEEVEAQCEQLTRERDSALAECQHMREILQGVETELGEKTKDFIQQYNAMKEQGASTVQGLQDKLKNLKEERDELLDRMGKITEEKNSLITDVQDLKIKLEVSAGEDQKLQSSVQEQTTLAGELKQSVEELTKKNQEILSQLQMKENMTQDLKDLVQTVTGERDQIQSQLQRTEEEIQKLQSEKDEEVQRLLEGKENE</sequence>
<proteinExistence type="predicted"/>